<reference evidence="1 2" key="1">
    <citation type="submission" date="2020-02" db="EMBL/GenBank/DDBJ databases">
        <title>Genome sequencing for Kineobactrum sp. M2.</title>
        <authorList>
            <person name="Park S.-J."/>
        </authorList>
    </citation>
    <scope>NUCLEOTIDE SEQUENCE [LARGE SCALE GENOMIC DNA]</scope>
    <source>
        <strain evidence="1 2">M2</strain>
    </source>
</reference>
<dbReference type="Proteomes" id="UP000477680">
    <property type="component" value="Chromosome"/>
</dbReference>
<organism evidence="1 2">
    <name type="scientific">Kineobactrum salinum</name>
    <dbReference type="NCBI Taxonomy" id="2708301"/>
    <lineage>
        <taxon>Bacteria</taxon>
        <taxon>Pseudomonadati</taxon>
        <taxon>Pseudomonadota</taxon>
        <taxon>Gammaproteobacteria</taxon>
        <taxon>Cellvibrionales</taxon>
        <taxon>Halieaceae</taxon>
        <taxon>Kineobactrum</taxon>
    </lineage>
</organism>
<protein>
    <submittedName>
        <fullName evidence="1">Uncharacterized protein</fullName>
    </submittedName>
</protein>
<sequence length="61" mass="7086">MKASHEQKVSLVDFIRSIKFSHHHSAPATEASNTHFARFKQRVRTKRQYSCEDSQLVRSAN</sequence>
<evidence type="ECO:0000313" key="2">
    <source>
        <dbReference type="Proteomes" id="UP000477680"/>
    </source>
</evidence>
<proteinExistence type="predicted"/>
<gene>
    <name evidence="1" type="ORF">G3T16_04730</name>
</gene>
<dbReference type="AlphaFoldDB" id="A0A6C0U1E2"/>
<accession>A0A6C0U1E2</accession>
<keyword evidence="2" id="KW-1185">Reference proteome</keyword>
<dbReference type="EMBL" id="CP048711">
    <property type="protein sequence ID" value="QIB64797.1"/>
    <property type="molecule type" value="Genomic_DNA"/>
</dbReference>
<name>A0A6C0U1E2_9GAMM</name>
<dbReference type="KEGG" id="kim:G3T16_04730"/>
<evidence type="ECO:0000313" key="1">
    <source>
        <dbReference type="EMBL" id="QIB64797.1"/>
    </source>
</evidence>
<dbReference type="RefSeq" id="WP_163494047.1">
    <property type="nucleotide sequence ID" value="NZ_CP048711.1"/>
</dbReference>